<keyword evidence="4" id="KW-1185">Reference proteome</keyword>
<evidence type="ECO:0000313" key="3">
    <source>
        <dbReference type="EMBL" id="NRF69569.1"/>
    </source>
</evidence>
<comment type="caution">
    <text evidence="3">The sequence shown here is derived from an EMBL/GenBank/DDBJ whole genome shotgun (WGS) entry which is preliminary data.</text>
</comment>
<dbReference type="InterPro" id="IPR013424">
    <property type="entry name" value="Ice-binding_C"/>
</dbReference>
<dbReference type="Pfam" id="PF07589">
    <property type="entry name" value="PEP-CTERM"/>
    <property type="match status" value="1"/>
</dbReference>
<feature type="signal peptide" evidence="1">
    <location>
        <begin position="1"/>
        <end position="27"/>
    </location>
</feature>
<evidence type="ECO:0000256" key="1">
    <source>
        <dbReference type="SAM" id="SignalP"/>
    </source>
</evidence>
<organism evidence="3 4">
    <name type="scientific">Pseudaquabacterium terrae</name>
    <dbReference type="NCBI Taxonomy" id="2732868"/>
    <lineage>
        <taxon>Bacteria</taxon>
        <taxon>Pseudomonadati</taxon>
        <taxon>Pseudomonadota</taxon>
        <taxon>Betaproteobacteria</taxon>
        <taxon>Burkholderiales</taxon>
        <taxon>Sphaerotilaceae</taxon>
        <taxon>Pseudaquabacterium</taxon>
    </lineage>
</organism>
<keyword evidence="1" id="KW-0732">Signal</keyword>
<evidence type="ECO:0000259" key="2">
    <source>
        <dbReference type="Pfam" id="PF07589"/>
    </source>
</evidence>
<name>A0ABX2ELV1_9BURK</name>
<dbReference type="RefSeq" id="WP_173126685.1">
    <property type="nucleotide sequence ID" value="NZ_JABRWJ010000006.1"/>
</dbReference>
<protein>
    <submittedName>
        <fullName evidence="3">PEP-CTERM sorting domain-containing protein</fullName>
    </submittedName>
</protein>
<dbReference type="NCBIfam" id="NF041927">
    <property type="entry name" value="Xrt_dep_XDP1"/>
    <property type="match status" value="1"/>
</dbReference>
<proteinExistence type="predicted"/>
<dbReference type="EMBL" id="JABRWJ010000006">
    <property type="protein sequence ID" value="NRF69569.1"/>
    <property type="molecule type" value="Genomic_DNA"/>
</dbReference>
<accession>A0ABX2ELV1</accession>
<feature type="chain" id="PRO_5047269139" evidence="1">
    <location>
        <begin position="28"/>
        <end position="265"/>
    </location>
</feature>
<dbReference type="Proteomes" id="UP000737171">
    <property type="component" value="Unassembled WGS sequence"/>
</dbReference>
<reference evidence="3 4" key="1">
    <citation type="submission" date="2020-05" db="EMBL/GenBank/DDBJ databases">
        <title>Aquincola sp. isolate from soil.</title>
        <authorList>
            <person name="Han J."/>
            <person name="Kim D.-U."/>
        </authorList>
    </citation>
    <scope>NUCLEOTIDE SEQUENCE [LARGE SCALE GENOMIC DNA]</scope>
    <source>
        <strain evidence="3 4">S2</strain>
    </source>
</reference>
<gene>
    <name evidence="3" type="ORF">HLB44_21430</name>
</gene>
<dbReference type="NCBIfam" id="TIGR03901">
    <property type="entry name" value="MYXO-CTERM"/>
    <property type="match status" value="1"/>
</dbReference>
<dbReference type="InterPro" id="IPR049672">
    <property type="entry name" value="Xrt_dep_XDP1"/>
</dbReference>
<dbReference type="InterPro" id="IPR024038">
    <property type="entry name" value="MYXO-CTERM"/>
</dbReference>
<dbReference type="NCBIfam" id="TIGR02595">
    <property type="entry name" value="PEP_CTERM"/>
    <property type="match status" value="1"/>
</dbReference>
<feature type="domain" description="Ice-binding protein C-terminal" evidence="2">
    <location>
        <begin position="240"/>
        <end position="263"/>
    </location>
</feature>
<sequence length="265" mass="27211">MTFKFALKLAGLAMAALASGFAPSAHATWNFSSCTQNAGNANTYGNSFNCGGDASGVTATATAWSTTMNTAETASNVSGGSKWASANLALYSGGFGVKNQYEGLNAGSPNHSMDSYNNTTDAILLSFDSSVVLSQLGVGWYSGDSDVTVMRYTGATAPVLTGSVVDLDTLSGWELIGSHSDVGVSGTASINPDDKASSWWLISAYNNTYGGQTWSTNNDYVKLLSVSGVKCTDCGGGGSAPEPGSLALVALALVAGNTVRRRKQR</sequence>
<evidence type="ECO:0000313" key="4">
    <source>
        <dbReference type="Proteomes" id="UP000737171"/>
    </source>
</evidence>